<comment type="caution">
    <text evidence="2">The sequence shown here is derived from an EMBL/GenBank/DDBJ whole genome shotgun (WGS) entry which is preliminary data.</text>
</comment>
<dbReference type="AlphaFoldDB" id="A0A0K8P5N8"/>
<keyword evidence="3" id="KW-1185">Reference proteome</keyword>
<keyword evidence="1 2" id="KW-0808">Transferase</keyword>
<reference evidence="2 3" key="2">
    <citation type="journal article" date="2016" name="Science">
        <title>A bacterium that degrades and assimilates poly(ethylene terephthalate).</title>
        <authorList>
            <person name="Yoshida S."/>
            <person name="Hiraga K."/>
            <person name="Takehana T."/>
            <person name="Taniguchi I."/>
            <person name="Yamaji H."/>
            <person name="Maeda Y."/>
            <person name="Toyohara K."/>
            <person name="Miyamoto K."/>
            <person name="Kimura Y."/>
            <person name="Oda K."/>
        </authorList>
    </citation>
    <scope>NUCLEOTIDE SEQUENCE [LARGE SCALE GENOMIC DNA]</scope>
    <source>
        <strain evidence="3">NBRC 110686 / TISTR 2288 / 201-F6</strain>
    </source>
</reference>
<evidence type="ECO:0000313" key="2">
    <source>
        <dbReference type="EMBL" id="GAP37916.1"/>
    </source>
</evidence>
<dbReference type="SUPFAM" id="SSF89796">
    <property type="entry name" value="CoA-transferase family III (CaiB/BaiF)"/>
    <property type="match status" value="1"/>
</dbReference>
<dbReference type="PANTHER" id="PTHR48207">
    <property type="entry name" value="SUCCINATE--HYDROXYMETHYLGLUTARATE COA-TRANSFERASE"/>
    <property type="match status" value="1"/>
</dbReference>
<dbReference type="RefSeq" id="WP_054021824.1">
    <property type="nucleotide sequence ID" value="NZ_BBYR01000064.1"/>
</dbReference>
<dbReference type="PANTHER" id="PTHR48207:SF3">
    <property type="entry name" value="SUCCINATE--HYDROXYMETHYLGLUTARATE COA-TRANSFERASE"/>
    <property type="match status" value="1"/>
</dbReference>
<protein>
    <submittedName>
        <fullName evidence="2">Putative acyl-CoA transferase</fullName>
    </submittedName>
</protein>
<accession>A0A0K8P5N8</accession>
<sequence length="412" mass="44323">MTNQKKAAGAGDAPDPRPGILDGVRVLDFTAMMSGPYTTRLMADMGAEVIKVEPPEGDHIRSRPPTREGRSTYFAQLNCGKKSLALDLKNPEAVALVKRLVARCDVVVENYRPGVMKRLGLDYETLAAINPRLVYCSISGFGQTGSWAGRSAYAPVLHAGSGYDIATLAYQDGIDRPLKNGIFVADVLGGSLAFGAIQAALFRAARTGQGDQVDLSLLDAMLSLLVYECQEAQFPAERRRPLYQPTKARDGFVLIAPVSQNNFEALARATGHPEWIADPRFATIHAREHHWGELMALLDDWAGDRSAAECEEAMHRGGVPCSRYLSVGQAMQLPPVVERRVMQTIDDGSGLFDVPNPAFRFKATAAHARNGVAALGEDGPALLRGLGLGDDAIDDLAARGVLHIPREAVAAP</sequence>
<dbReference type="InterPro" id="IPR050483">
    <property type="entry name" value="CoA-transferase_III_domain"/>
</dbReference>
<dbReference type="GO" id="GO:0008410">
    <property type="term" value="F:CoA-transferase activity"/>
    <property type="evidence" value="ECO:0007669"/>
    <property type="project" value="TreeGrafter"/>
</dbReference>
<dbReference type="InterPro" id="IPR003673">
    <property type="entry name" value="CoA-Trfase_fam_III"/>
</dbReference>
<dbReference type="InterPro" id="IPR023606">
    <property type="entry name" value="CoA-Trfase_III_dom_1_sf"/>
</dbReference>
<dbReference type="Gene3D" id="3.30.1540.10">
    <property type="entry name" value="formyl-coa transferase, domain 3"/>
    <property type="match status" value="1"/>
</dbReference>
<dbReference type="InterPro" id="IPR044855">
    <property type="entry name" value="CoA-Trfase_III_dom3_sf"/>
</dbReference>
<name>A0A0K8P5N8_PISS1</name>
<dbReference type="Gene3D" id="3.40.50.10540">
    <property type="entry name" value="Crotonobetainyl-coa:carnitine coa-transferase, domain 1"/>
    <property type="match status" value="1"/>
</dbReference>
<dbReference type="Proteomes" id="UP000037660">
    <property type="component" value="Unassembled WGS sequence"/>
</dbReference>
<reference evidence="3" key="1">
    <citation type="submission" date="2015-07" db="EMBL/GenBank/DDBJ databases">
        <title>Discovery of a poly(ethylene terephthalate assimilation.</title>
        <authorList>
            <person name="Yoshida S."/>
            <person name="Hiraga K."/>
            <person name="Takehana T."/>
            <person name="Taniguchi I."/>
            <person name="Yamaji H."/>
            <person name="Maeda Y."/>
            <person name="Toyohara K."/>
            <person name="Miyamoto K."/>
            <person name="Kimura Y."/>
            <person name="Oda K."/>
        </authorList>
    </citation>
    <scope>NUCLEOTIDE SEQUENCE [LARGE SCALE GENOMIC DNA]</scope>
    <source>
        <strain evidence="3">NBRC 110686 / TISTR 2288 / 201-F6</strain>
    </source>
</reference>
<evidence type="ECO:0000256" key="1">
    <source>
        <dbReference type="ARBA" id="ARBA00022679"/>
    </source>
</evidence>
<gene>
    <name evidence="2" type="ORF">ISF6_4110</name>
</gene>
<proteinExistence type="predicted"/>
<dbReference type="Pfam" id="PF02515">
    <property type="entry name" value="CoA_transf_3"/>
    <property type="match status" value="1"/>
</dbReference>
<dbReference type="EMBL" id="BBYR01000064">
    <property type="protein sequence ID" value="GAP37916.1"/>
    <property type="molecule type" value="Genomic_DNA"/>
</dbReference>
<dbReference type="STRING" id="1547922.ISF6_4110"/>
<dbReference type="OrthoDB" id="9797653at2"/>
<organism evidence="2 3">
    <name type="scientific">Piscinibacter sakaiensis</name>
    <name type="common">Ideonella sakaiensis</name>
    <dbReference type="NCBI Taxonomy" id="1547922"/>
    <lineage>
        <taxon>Bacteria</taxon>
        <taxon>Pseudomonadati</taxon>
        <taxon>Pseudomonadota</taxon>
        <taxon>Betaproteobacteria</taxon>
        <taxon>Burkholderiales</taxon>
        <taxon>Sphaerotilaceae</taxon>
        <taxon>Piscinibacter</taxon>
    </lineage>
</organism>
<evidence type="ECO:0000313" key="3">
    <source>
        <dbReference type="Proteomes" id="UP000037660"/>
    </source>
</evidence>